<dbReference type="RefSeq" id="WP_025333723.1">
    <property type="nucleotide sequence ID" value="NZ_CP004078.1"/>
</dbReference>
<dbReference type="HOGENOM" id="CLU_254598_0_0_9"/>
<dbReference type="KEGG" id="psab:PSAB_06120"/>
<reference evidence="2 3" key="1">
    <citation type="journal article" date="2014" name="PLoS Genet.">
        <title>Comparative Genomic Analysis of N2-Fixing and Non-N2-Fixing Paenibacillus spp.: Organization, Evolution and Expression of the Nitrogen Fixation Genes.</title>
        <authorList>
            <person name="Xie J.B."/>
            <person name="Du Z."/>
            <person name="Bai L."/>
            <person name="Tian C."/>
            <person name="Zhang Y."/>
            <person name="Xie J.Y."/>
            <person name="Wang T."/>
            <person name="Liu X."/>
            <person name="Chen X."/>
            <person name="Cheng Q."/>
            <person name="Chen S."/>
            <person name="Li J."/>
        </authorList>
    </citation>
    <scope>NUCLEOTIDE SEQUENCE [LARGE SCALE GENOMIC DNA]</scope>
    <source>
        <strain evidence="2 3">T27</strain>
    </source>
</reference>
<evidence type="ECO:0000313" key="3">
    <source>
        <dbReference type="Proteomes" id="UP000019772"/>
    </source>
</evidence>
<proteinExistence type="predicted"/>
<accession>X4ZHF1</accession>
<evidence type="ECO:0000256" key="1">
    <source>
        <dbReference type="SAM" id="MobiDB-lite"/>
    </source>
</evidence>
<feature type="compositionally biased region" description="Polar residues" evidence="1">
    <location>
        <begin position="15"/>
        <end position="24"/>
    </location>
</feature>
<dbReference type="PATRIC" id="fig|1268072.3.peg.1270"/>
<evidence type="ECO:0000313" key="2">
    <source>
        <dbReference type="EMBL" id="AHV96160.1"/>
    </source>
</evidence>
<sequence>MATEDIFEKRRKQLGLSSSGPKQDSSMDDAFTRRRMDLGLIPDTRPKSTPQLPKTQAQAHSFGNDAIDQFQGKLPVASLLTVGTGGPSHASQITGNTRFDQNHREIEDSKAPAIVKSYANVMNNLVEGNPVGRFLSRALPSDPTVQQDSTGNKTADRVAGFLKQNVTPILTPTGAPIGQGIIGGSYDAAGKALSKGIGQKAVNAAANLIPRASASTAQNIARVGLTEGIAGAAQGVGLGLQNGQDSGREILANAGLGAAGGLVLGAGGAALGEAGRTVLGRLRPASNAVEETVQPTVRPMERTTPNVNETTTIPSPIRQEQPARTPVMDREPVNPIVPARQQTPREAEIMRKLDNHEPMSQDDIDYMLQVSNEPDNVVQPKPDNVVEFPESPRTKERGFYQTLKESEKVPETVNRMKGEYEPITNQETLDKANRNIAQDINKAKNDVLDPGKKVANAESIATAQRLIQEYTKIGDHETAALIAEKAASDLTNAGQTIQAASMWNRLSPEGMLLRVQRKVAQINETLSPLEEKVTLEPAVAAKITETGTAMQKAQNVRDLAAEVTDMIAKKEPGTPLTAEEKALLTEFEKQVKDVNNSVKPFLRQEKNAAKREIEKIAKTNPQERTRDQVVKYLDAKAAEALERRKRSRNVGIVAELNNPVVDYAIIAASKIARGIRDFSDLTEDMVKSIGPEYRKHADEVFVKATNIYRKEQGIPTTTELERVIKHASHEFDAETANTLRRMAAEIGYYTDDNIKRELTQDLQEIVKTFGKSTLGEKISAVQTSAQLLSAPTFLRNALGNAGQMALEKVNKISAVPIDWALSKLTGERTIQFLPDNQERFWKNFASGTKSGWRGVNAMGTLDSYDVHPNVFGENNPLRYLVKATGASLQGMDYAAYKAAYGDVMATYAEQLGKSKGMSKAQIKENMPELLTQLDERVRELADKAGKYATYQDETLLSKAAQGVKKALNASTDKLAKAAVEKGLLPKSLSTEGFGLGDVVLKYAKTPANLVMRGIDYSPLGFIRSVGELMPLVSNRAKFNQFEATRVLSRAITGTLGLSALGYTMADAGLLTGAASSDIDKRSLEEQSGKGAYKMNLSGIKRWVMSGFDKSQAQFKPGDTIIDYAWIQPAAISLGMGVNFKQALQQPDKTNTELAKDSILGGLRTVLENPMVTGLSDVIGGISDVINRQDTKKLKGIVKGIPASFVPSVVGQARTATDNMQRETYDANLFKEMMNIVQNKVPVLSKKLPISYNSLGTPRERIQNGQANTLGQYLNSFLNPSKLTQYEVSPEAKTVLDILNDSNDSGVLPRIAQKYIMVTDPVTKQQKKVDLTKEQFSRLQKEMGQRVAEKIRDKQGYLTDPNRAIDKKAKKLKDILEKIGSDVRNEFREEMGYAKKR</sequence>
<protein>
    <recommendedName>
        <fullName evidence="4">Large polyvalent protein associated domain-containing protein</fullName>
    </recommendedName>
</protein>
<evidence type="ECO:0008006" key="4">
    <source>
        <dbReference type="Google" id="ProtNLM"/>
    </source>
</evidence>
<dbReference type="EMBL" id="CP004078">
    <property type="protein sequence ID" value="AHV96160.1"/>
    <property type="molecule type" value="Genomic_DNA"/>
</dbReference>
<dbReference type="OrthoDB" id="2088498at2"/>
<keyword evidence="3" id="KW-1185">Reference proteome</keyword>
<feature type="compositionally biased region" description="Polar residues" evidence="1">
    <location>
        <begin position="303"/>
        <end position="314"/>
    </location>
</feature>
<feature type="region of interest" description="Disordered" evidence="1">
    <location>
        <begin position="301"/>
        <end position="331"/>
    </location>
</feature>
<name>X4ZHF1_9BACL</name>
<gene>
    <name evidence="2" type="ORF">PSAB_06120</name>
</gene>
<dbReference type="Proteomes" id="UP000019772">
    <property type="component" value="Chromosome"/>
</dbReference>
<feature type="region of interest" description="Disordered" evidence="1">
    <location>
        <begin position="1"/>
        <end position="53"/>
    </location>
</feature>
<dbReference type="eggNOG" id="COG0503">
    <property type="taxonomic scope" value="Bacteria"/>
</dbReference>
<organism evidence="2 3">
    <name type="scientific">Paenibacillus sabinae T27</name>
    <dbReference type="NCBI Taxonomy" id="1268072"/>
    <lineage>
        <taxon>Bacteria</taxon>
        <taxon>Bacillati</taxon>
        <taxon>Bacillota</taxon>
        <taxon>Bacilli</taxon>
        <taxon>Bacillales</taxon>
        <taxon>Paenibacillaceae</taxon>
        <taxon>Paenibacillus</taxon>
    </lineage>
</organism>
<dbReference type="STRING" id="1268072.PSAB_06120"/>